<protein>
    <recommendedName>
        <fullName evidence="3">F-box domain-containing protein</fullName>
    </recommendedName>
</protein>
<proteinExistence type="predicted"/>
<name>A0A834FXK4_RHOSS</name>
<gene>
    <name evidence="1" type="ORF">RHSIM_Rhsim13G0169900</name>
</gene>
<accession>A0A834FXK4</accession>
<comment type="caution">
    <text evidence="1">The sequence shown here is derived from an EMBL/GenBank/DDBJ whole genome shotgun (WGS) entry which is preliminary data.</text>
</comment>
<dbReference type="AlphaFoldDB" id="A0A834FXK4"/>
<dbReference type="PANTHER" id="PTHR34049">
    <property type="entry name" value="F-BOX PROTEIN SKIP27"/>
    <property type="match status" value="1"/>
</dbReference>
<sequence length="242" mass="27099">MYRRRSISIKTRQSAVLTICQLWRGLSKSQDAAFDALLTPILLRIVVENQFSLWKKMALGKRCGSNAKTASEGLGLGFGCVRYTRSMSGKRVAISSNMEVDSTVTSPPLKRQCSMEMVVPSCEKSLLESLPQDILIRVLCGVGHDDLKQLFHVSKQIREATIIAKQWHFAYSTPKKISAFRNPIDLGDFEEAKTPNAPKQCRSHRNRLSGKKLADISVALFASPAEDPWPRRDLFAQMEAET</sequence>
<evidence type="ECO:0008006" key="3">
    <source>
        <dbReference type="Google" id="ProtNLM"/>
    </source>
</evidence>
<dbReference type="PANTHER" id="PTHR34049:SF1">
    <property type="entry name" value="F-BOX PROTEIN SKIP27"/>
    <property type="match status" value="1"/>
</dbReference>
<organism evidence="1 2">
    <name type="scientific">Rhododendron simsii</name>
    <name type="common">Sims's rhododendron</name>
    <dbReference type="NCBI Taxonomy" id="118357"/>
    <lineage>
        <taxon>Eukaryota</taxon>
        <taxon>Viridiplantae</taxon>
        <taxon>Streptophyta</taxon>
        <taxon>Embryophyta</taxon>
        <taxon>Tracheophyta</taxon>
        <taxon>Spermatophyta</taxon>
        <taxon>Magnoliopsida</taxon>
        <taxon>eudicotyledons</taxon>
        <taxon>Gunneridae</taxon>
        <taxon>Pentapetalae</taxon>
        <taxon>asterids</taxon>
        <taxon>Ericales</taxon>
        <taxon>Ericaceae</taxon>
        <taxon>Ericoideae</taxon>
        <taxon>Rhodoreae</taxon>
        <taxon>Rhododendron</taxon>
    </lineage>
</organism>
<dbReference type="Proteomes" id="UP000626092">
    <property type="component" value="Unassembled WGS sequence"/>
</dbReference>
<dbReference type="InterPro" id="IPR045286">
    <property type="entry name" value="FBS1-like"/>
</dbReference>
<dbReference type="InterPro" id="IPR036047">
    <property type="entry name" value="F-box-like_dom_sf"/>
</dbReference>
<dbReference type="SUPFAM" id="SSF81383">
    <property type="entry name" value="F-box domain"/>
    <property type="match status" value="1"/>
</dbReference>
<dbReference type="EMBL" id="WJXA01000013">
    <property type="protein sequence ID" value="KAF7119325.1"/>
    <property type="molecule type" value="Genomic_DNA"/>
</dbReference>
<evidence type="ECO:0000313" key="2">
    <source>
        <dbReference type="Proteomes" id="UP000626092"/>
    </source>
</evidence>
<reference evidence="1" key="1">
    <citation type="submission" date="2019-11" db="EMBL/GenBank/DDBJ databases">
        <authorList>
            <person name="Liu Y."/>
            <person name="Hou J."/>
            <person name="Li T.-Q."/>
            <person name="Guan C.-H."/>
            <person name="Wu X."/>
            <person name="Wu H.-Z."/>
            <person name="Ling F."/>
            <person name="Zhang R."/>
            <person name="Shi X.-G."/>
            <person name="Ren J.-P."/>
            <person name="Chen E.-F."/>
            <person name="Sun J.-M."/>
        </authorList>
    </citation>
    <scope>NUCLEOTIDE SEQUENCE</scope>
    <source>
        <strain evidence="1">Adult_tree_wgs_1</strain>
        <tissue evidence="1">Leaves</tissue>
    </source>
</reference>
<dbReference type="OrthoDB" id="786450at2759"/>
<evidence type="ECO:0000313" key="1">
    <source>
        <dbReference type="EMBL" id="KAF7119325.1"/>
    </source>
</evidence>
<keyword evidence="2" id="KW-1185">Reference proteome</keyword>